<evidence type="ECO:0000313" key="3">
    <source>
        <dbReference type="Proteomes" id="UP000289857"/>
    </source>
</evidence>
<feature type="transmembrane region" description="Helical" evidence="1">
    <location>
        <begin position="68"/>
        <end position="87"/>
    </location>
</feature>
<feature type="transmembrane region" description="Helical" evidence="1">
    <location>
        <begin position="6"/>
        <end position="22"/>
    </location>
</feature>
<evidence type="ECO:0000256" key="1">
    <source>
        <dbReference type="SAM" id="Phobius"/>
    </source>
</evidence>
<dbReference type="PANTHER" id="PTHR36974:SF1">
    <property type="entry name" value="DOXX FAMILY MEMBRANE PROTEIN"/>
    <property type="match status" value="1"/>
</dbReference>
<comment type="caution">
    <text evidence="2">The sequence shown here is derived from an EMBL/GenBank/DDBJ whole genome shotgun (WGS) entry which is preliminary data.</text>
</comment>
<name>A0A4Q1K9J8_9FLAO</name>
<dbReference type="PANTHER" id="PTHR36974">
    <property type="entry name" value="MEMBRANE PROTEIN-RELATED"/>
    <property type="match status" value="1"/>
</dbReference>
<feature type="transmembrane region" description="Helical" evidence="1">
    <location>
        <begin position="99"/>
        <end position="117"/>
    </location>
</feature>
<dbReference type="AlphaFoldDB" id="A0A4Q1K9J8"/>
<keyword evidence="3" id="KW-1185">Reference proteome</keyword>
<keyword evidence="1" id="KW-0812">Transmembrane</keyword>
<feature type="transmembrane region" description="Helical" evidence="1">
    <location>
        <begin position="42"/>
        <end position="62"/>
    </location>
</feature>
<reference evidence="3" key="1">
    <citation type="submission" date="2019-01" db="EMBL/GenBank/DDBJ databases">
        <title>Cytophagaceae bacterium strain CAR-16.</title>
        <authorList>
            <person name="Chen W.-M."/>
        </authorList>
    </citation>
    <scope>NUCLEOTIDE SEQUENCE [LARGE SCALE GENOMIC DNA]</scope>
    <source>
        <strain evidence="3">WWJ-16</strain>
    </source>
</reference>
<keyword evidence="1" id="KW-1133">Transmembrane helix</keyword>
<dbReference type="RefSeq" id="WP_129461423.1">
    <property type="nucleotide sequence ID" value="NZ_SBKN01000004.1"/>
</dbReference>
<accession>A0A4Q1K9J8</accession>
<dbReference type="Proteomes" id="UP000289857">
    <property type="component" value="Unassembled WGS sequence"/>
</dbReference>
<proteinExistence type="predicted"/>
<evidence type="ECO:0000313" key="2">
    <source>
        <dbReference type="EMBL" id="RXR22538.1"/>
    </source>
</evidence>
<dbReference type="EMBL" id="SBKN01000004">
    <property type="protein sequence ID" value="RXR22538.1"/>
    <property type="molecule type" value="Genomic_DNA"/>
</dbReference>
<sequence length="124" mass="14544">MEQPWHLYVMSLVYIVAGINHFRNPKLYYKIIPPFFSNKKFINEMTGFLEILLGICLCISGFTNIAALSIIVLLVVIFPANIYMAIYKEARLGLPVWLLYLRLPLQFVLMIWAYYYIDFSQPLL</sequence>
<keyword evidence="1" id="KW-0472">Membrane</keyword>
<gene>
    <name evidence="2" type="ORF">EQG61_08120</name>
</gene>
<organism evidence="2 3">
    <name type="scientific">Flavobacterium stagni</name>
    <dbReference type="NCBI Taxonomy" id="2506421"/>
    <lineage>
        <taxon>Bacteria</taxon>
        <taxon>Pseudomonadati</taxon>
        <taxon>Bacteroidota</taxon>
        <taxon>Flavobacteriia</taxon>
        <taxon>Flavobacteriales</taxon>
        <taxon>Flavobacteriaceae</taxon>
        <taxon>Flavobacterium</taxon>
    </lineage>
</organism>
<protein>
    <submittedName>
        <fullName evidence="2">DoxX family protein</fullName>
    </submittedName>
</protein>
<dbReference type="OrthoDB" id="327939at2"/>